<evidence type="ECO:0000256" key="6">
    <source>
        <dbReference type="ARBA" id="ARBA00023146"/>
    </source>
</evidence>
<dbReference type="PROSITE" id="PS50862">
    <property type="entry name" value="AA_TRNA_LIGASE_II"/>
    <property type="match status" value="1"/>
</dbReference>
<dbReference type="InterPro" id="IPR002312">
    <property type="entry name" value="Asp/Asn-tRNA-synth_IIb"/>
</dbReference>
<dbReference type="Gene3D" id="3.30.1360.30">
    <property type="entry name" value="GAD-like domain"/>
    <property type="match status" value="1"/>
</dbReference>
<feature type="binding site" evidence="7">
    <location>
        <position position="242"/>
    </location>
    <ligand>
        <name>ATP</name>
        <dbReference type="ChEBI" id="CHEBI:30616"/>
    </ligand>
</feature>
<dbReference type="InterPro" id="IPR047089">
    <property type="entry name" value="Asp-tRNA-ligase_1_N"/>
</dbReference>
<dbReference type="InterPro" id="IPR029351">
    <property type="entry name" value="GAD_dom"/>
</dbReference>
<protein>
    <recommendedName>
        <fullName evidence="7">Aspartate--tRNA(Asp/Asn) ligase</fullName>
        <ecNumber evidence="7">6.1.1.23</ecNumber>
    </recommendedName>
    <alternativeName>
        <fullName evidence="7">Aspartyl-tRNA synthetase</fullName>
        <shortName evidence="7">AspRS</shortName>
    </alternativeName>
    <alternativeName>
        <fullName evidence="7">Non-discriminating aspartyl-tRNA synthetase</fullName>
        <shortName evidence="7">ND-AspRS</shortName>
    </alternativeName>
</protein>
<dbReference type="HAMAP" id="MF_00044">
    <property type="entry name" value="Asp_tRNA_synth_type1"/>
    <property type="match status" value="1"/>
</dbReference>
<dbReference type="GO" id="GO:0003676">
    <property type="term" value="F:nucleic acid binding"/>
    <property type="evidence" value="ECO:0007669"/>
    <property type="project" value="InterPro"/>
</dbReference>
<keyword evidence="3 7" id="KW-0547">Nucleotide-binding</keyword>
<evidence type="ECO:0000256" key="4">
    <source>
        <dbReference type="ARBA" id="ARBA00022840"/>
    </source>
</evidence>
<evidence type="ECO:0000256" key="2">
    <source>
        <dbReference type="ARBA" id="ARBA00022598"/>
    </source>
</evidence>
<sequence length="616" mass="68582">MPTLLEIGRTHTCGDLRLSDEGERAVLFGWVNSRRDHGGRIFVDLRDREGMTQVVFGPDVDADAYEAAQALRSEHCIGVCGKILRRVDNDGTPNANPNMATGEIELEVDVFELFSKAETPPFDISKDERLDTHENLRLQYRYLDLRRPSLQRNFILRSRLGTITRAHMSELGFLELETPYMVKYTPGGARNFLVPSRLNPGCFYALAESPQIFKQLFMVSGFDKYFQITRCFRDEDLRNDRQPEFTQIDVELSFATPELVFEAIESLMIRLWKDLLGVEIPTPFRRLTWAQAMARYGSDKPDTRFGLELSDLTALTRGCGFAVFEGAPYVKGLCLPPEHGPGYGRGKIDKLTAFAKKRESGGAKGLAWARVEDGGIWQGGSAKFISAELQTKISAEMGAEPGSLLLFVADDFETTHTVLNAIRLHLRDELGLLAGSGPTPWNFLWVTDFPLFERNRDGNWVSSHHPFTSPRDEHVELLSSDPGKVLARAYDLVLNGNEIGGGSIRIHQADVQAKVFEALGMSEAEKQAKFGFLLDAFKYGPPPHGGIALGVDRLSMLMSEADSLRDVIAFPKTQKGQDLMTQCPTPADEPQLAELFIRHRALPNEAAGQAPDAGET</sequence>
<keyword evidence="6 7" id="KW-0030">Aminoacyl-tRNA synthetase</keyword>
<evidence type="ECO:0000313" key="10">
    <source>
        <dbReference type="Proteomes" id="UP000238823"/>
    </source>
</evidence>
<dbReference type="InterPro" id="IPR004524">
    <property type="entry name" value="Asp-tRNA-ligase_1"/>
</dbReference>
<dbReference type="SUPFAM" id="SSF55681">
    <property type="entry name" value="Class II aaRS and biotin synthetases"/>
    <property type="match status" value="1"/>
</dbReference>
<dbReference type="SUPFAM" id="SSF50249">
    <property type="entry name" value="Nucleic acid-binding proteins"/>
    <property type="match status" value="1"/>
</dbReference>
<reference evidence="9 10" key="1">
    <citation type="submission" date="2018-03" db="EMBL/GenBank/DDBJ databases">
        <title>Draft Genome Sequences of the Obligatory Marine Myxobacteria Enhygromyxa salina SWB007.</title>
        <authorList>
            <person name="Poehlein A."/>
            <person name="Moghaddam J.A."/>
            <person name="Harms H."/>
            <person name="Alanjari M."/>
            <person name="Koenig G.M."/>
            <person name="Daniel R."/>
            <person name="Schaeberle T.F."/>
        </authorList>
    </citation>
    <scope>NUCLEOTIDE SEQUENCE [LARGE SCALE GENOMIC DNA]</scope>
    <source>
        <strain evidence="9 10">SWB007</strain>
    </source>
</reference>
<dbReference type="SUPFAM" id="SSF55261">
    <property type="entry name" value="GAD domain-like"/>
    <property type="match status" value="1"/>
</dbReference>
<evidence type="ECO:0000256" key="5">
    <source>
        <dbReference type="ARBA" id="ARBA00022917"/>
    </source>
</evidence>
<dbReference type="InterPro" id="IPR004115">
    <property type="entry name" value="GAD-like_sf"/>
</dbReference>
<proteinExistence type="inferred from homology"/>
<dbReference type="NCBIfam" id="NF001750">
    <property type="entry name" value="PRK00476.1"/>
    <property type="match status" value="1"/>
</dbReference>
<dbReference type="GO" id="GO:0005737">
    <property type="term" value="C:cytoplasm"/>
    <property type="evidence" value="ECO:0007669"/>
    <property type="project" value="UniProtKB-SubCell"/>
</dbReference>
<dbReference type="OrthoDB" id="9802326at2"/>
<dbReference type="PANTHER" id="PTHR22594">
    <property type="entry name" value="ASPARTYL/LYSYL-TRNA SYNTHETASE"/>
    <property type="match status" value="1"/>
</dbReference>
<dbReference type="Gene3D" id="2.40.50.140">
    <property type="entry name" value="Nucleic acid-binding proteins"/>
    <property type="match status" value="1"/>
</dbReference>
<dbReference type="EC" id="6.1.1.23" evidence="7"/>
<comment type="subunit">
    <text evidence="7">Homodimer.</text>
</comment>
<evidence type="ECO:0000313" key="9">
    <source>
        <dbReference type="EMBL" id="PRQ07427.1"/>
    </source>
</evidence>
<dbReference type="Gene3D" id="3.30.930.10">
    <property type="entry name" value="Bira Bifunctional Protein, Domain 2"/>
    <property type="match status" value="1"/>
</dbReference>
<comment type="function">
    <text evidence="7">Aspartyl-tRNA synthetase with relaxed tRNA specificity since it is able to aspartylate not only its cognate tRNA(Asp) but also tRNA(Asn). Reaction proceeds in two steps: L-aspartate is first activated by ATP to form Asp-AMP and then transferred to the acceptor end of tRNA(Asp/Asn).</text>
</comment>
<dbReference type="NCBIfam" id="TIGR00459">
    <property type="entry name" value="aspS_bact"/>
    <property type="match status" value="1"/>
</dbReference>
<feature type="binding site" evidence="7">
    <location>
        <position position="233"/>
    </location>
    <ligand>
        <name>L-aspartate</name>
        <dbReference type="ChEBI" id="CHEBI:29991"/>
    </ligand>
</feature>
<feature type="domain" description="Aminoacyl-transfer RNA synthetases class-II family profile" evidence="8">
    <location>
        <begin position="154"/>
        <end position="571"/>
    </location>
</feature>
<evidence type="ECO:0000256" key="7">
    <source>
        <dbReference type="HAMAP-Rule" id="MF_00044"/>
    </source>
</evidence>
<dbReference type="Pfam" id="PF02938">
    <property type="entry name" value="GAD"/>
    <property type="match status" value="1"/>
</dbReference>
<comment type="subcellular location">
    <subcellularLocation>
        <location evidence="7">Cytoplasm</location>
    </subcellularLocation>
</comment>
<feature type="binding site" evidence="7">
    <location>
        <begin position="233"/>
        <end position="235"/>
    </location>
    <ligand>
        <name>ATP</name>
        <dbReference type="ChEBI" id="CHEBI:30616"/>
    </ligand>
</feature>
<evidence type="ECO:0000256" key="1">
    <source>
        <dbReference type="ARBA" id="ARBA00006303"/>
    </source>
</evidence>
<dbReference type="Proteomes" id="UP000238823">
    <property type="component" value="Unassembled WGS sequence"/>
</dbReference>
<dbReference type="Pfam" id="PF01336">
    <property type="entry name" value="tRNA_anti-codon"/>
    <property type="match status" value="1"/>
</dbReference>
<comment type="caution">
    <text evidence="9">The sequence shown here is derived from an EMBL/GenBank/DDBJ whole genome shotgun (WGS) entry which is preliminary data.</text>
</comment>
<dbReference type="GO" id="GO:0004815">
    <property type="term" value="F:aspartate-tRNA ligase activity"/>
    <property type="evidence" value="ECO:0007669"/>
    <property type="project" value="UniProtKB-UniRule"/>
</dbReference>
<dbReference type="GO" id="GO:0050560">
    <property type="term" value="F:aspartate-tRNA(Asn) ligase activity"/>
    <property type="evidence" value="ECO:0007669"/>
    <property type="project" value="UniProtKB-EC"/>
</dbReference>
<dbReference type="InterPro" id="IPR045864">
    <property type="entry name" value="aa-tRNA-synth_II/BPL/LPL"/>
</dbReference>
<accession>A0A2S9YQQ4</accession>
<dbReference type="InterPro" id="IPR012340">
    <property type="entry name" value="NA-bd_OB-fold"/>
</dbReference>
<keyword evidence="5 7" id="KW-0648">Protein biosynthesis</keyword>
<comment type="similarity">
    <text evidence="1 7">Belongs to the class-II aminoacyl-tRNA synthetase family. Type 1 subfamily.</text>
</comment>
<dbReference type="CDD" id="cd04317">
    <property type="entry name" value="EcAspRS_like_N"/>
    <property type="match status" value="1"/>
</dbReference>
<feature type="binding site" evidence="7">
    <location>
        <position position="505"/>
    </location>
    <ligand>
        <name>L-aspartate</name>
        <dbReference type="ChEBI" id="CHEBI:29991"/>
    </ligand>
</feature>
<dbReference type="EMBL" id="PVNL01000054">
    <property type="protein sequence ID" value="PRQ07427.1"/>
    <property type="molecule type" value="Genomic_DNA"/>
</dbReference>
<gene>
    <name evidence="7 9" type="primary">aspS</name>
    <name evidence="9" type="ORF">ENSA7_28200</name>
</gene>
<organism evidence="9 10">
    <name type="scientific">Enhygromyxa salina</name>
    <dbReference type="NCBI Taxonomy" id="215803"/>
    <lineage>
        <taxon>Bacteria</taxon>
        <taxon>Pseudomonadati</taxon>
        <taxon>Myxococcota</taxon>
        <taxon>Polyangia</taxon>
        <taxon>Nannocystales</taxon>
        <taxon>Nannocystaceae</taxon>
        <taxon>Enhygromyxa</taxon>
    </lineage>
</organism>
<keyword evidence="7" id="KW-0963">Cytoplasm</keyword>
<dbReference type="InterPro" id="IPR004365">
    <property type="entry name" value="NA-bd_OB_tRNA"/>
</dbReference>
<feature type="binding site" evidence="7">
    <location>
        <position position="498"/>
    </location>
    <ligand>
        <name>ATP</name>
        <dbReference type="ChEBI" id="CHEBI:30616"/>
    </ligand>
</feature>
<dbReference type="Pfam" id="PF00152">
    <property type="entry name" value="tRNA-synt_2"/>
    <property type="match status" value="1"/>
</dbReference>
<feature type="binding site" evidence="7">
    <location>
        <begin position="550"/>
        <end position="553"/>
    </location>
    <ligand>
        <name>ATP</name>
        <dbReference type="ChEBI" id="CHEBI:30616"/>
    </ligand>
</feature>
<feature type="region of interest" description="Aspartate" evidence="7">
    <location>
        <begin position="211"/>
        <end position="214"/>
    </location>
</feature>
<feature type="site" description="Important for tRNA non-discrimination" evidence="7">
    <location>
        <position position="37"/>
    </location>
</feature>
<feature type="binding site" evidence="7">
    <location>
        <position position="464"/>
    </location>
    <ligand>
        <name>L-aspartate</name>
        <dbReference type="ChEBI" id="CHEBI:29991"/>
    </ligand>
</feature>
<dbReference type="InterPro" id="IPR004364">
    <property type="entry name" value="Aa-tRNA-synt_II"/>
</dbReference>
<dbReference type="InterPro" id="IPR006195">
    <property type="entry name" value="aa-tRNA-synth_II"/>
</dbReference>
<comment type="catalytic activity">
    <reaction evidence="7">
        <text>tRNA(Asx) + L-aspartate + ATP = L-aspartyl-tRNA(Asx) + AMP + diphosphate</text>
        <dbReference type="Rhea" id="RHEA:18349"/>
        <dbReference type="Rhea" id="RHEA-COMP:9710"/>
        <dbReference type="Rhea" id="RHEA-COMP:9711"/>
        <dbReference type="ChEBI" id="CHEBI:29991"/>
        <dbReference type="ChEBI" id="CHEBI:30616"/>
        <dbReference type="ChEBI" id="CHEBI:33019"/>
        <dbReference type="ChEBI" id="CHEBI:78442"/>
        <dbReference type="ChEBI" id="CHEBI:78516"/>
        <dbReference type="ChEBI" id="CHEBI:456215"/>
        <dbReference type="EC" id="6.1.1.23"/>
    </reaction>
</comment>
<dbReference type="PRINTS" id="PR01042">
    <property type="entry name" value="TRNASYNTHASP"/>
</dbReference>
<dbReference type="GO" id="GO:0005524">
    <property type="term" value="F:ATP binding"/>
    <property type="evidence" value="ECO:0007669"/>
    <property type="project" value="UniProtKB-UniRule"/>
</dbReference>
<keyword evidence="4 7" id="KW-0067">ATP-binding</keyword>
<dbReference type="AlphaFoldDB" id="A0A2S9YQQ4"/>
<dbReference type="RefSeq" id="WP_106089834.1">
    <property type="nucleotide sequence ID" value="NZ_PVNL01000054.1"/>
</dbReference>
<name>A0A2S9YQQ4_9BACT</name>
<keyword evidence="2 7" id="KW-0436">Ligase</keyword>
<dbReference type="CDD" id="cd00777">
    <property type="entry name" value="AspRS_core"/>
    <property type="match status" value="1"/>
</dbReference>
<comment type="caution">
    <text evidence="7">Lacks conserved residue(s) required for the propagation of feature annotation.</text>
</comment>
<dbReference type="GO" id="GO:0006422">
    <property type="term" value="P:aspartyl-tRNA aminoacylation"/>
    <property type="evidence" value="ECO:0007669"/>
    <property type="project" value="UniProtKB-UniRule"/>
</dbReference>
<evidence type="ECO:0000256" key="3">
    <source>
        <dbReference type="ARBA" id="ARBA00022741"/>
    </source>
</evidence>
<dbReference type="InterPro" id="IPR047090">
    <property type="entry name" value="AspRS_core"/>
</dbReference>
<evidence type="ECO:0000259" key="8">
    <source>
        <dbReference type="PROSITE" id="PS50862"/>
    </source>
</evidence>
<dbReference type="PANTHER" id="PTHR22594:SF5">
    <property type="entry name" value="ASPARTATE--TRNA LIGASE, MITOCHONDRIAL"/>
    <property type="match status" value="1"/>
</dbReference>